<keyword evidence="4" id="KW-1185">Reference proteome</keyword>
<dbReference type="Gene3D" id="3.40.50.10140">
    <property type="entry name" value="Toll/interleukin-1 receptor homology (TIR) domain"/>
    <property type="match status" value="1"/>
</dbReference>
<feature type="compositionally biased region" description="Low complexity" evidence="1">
    <location>
        <begin position="312"/>
        <end position="337"/>
    </location>
</feature>
<evidence type="ECO:0000259" key="2">
    <source>
        <dbReference type="Pfam" id="PF13676"/>
    </source>
</evidence>
<evidence type="ECO:0000313" key="3">
    <source>
        <dbReference type="EMBL" id="MEQ2379570.1"/>
    </source>
</evidence>
<evidence type="ECO:0000256" key="1">
    <source>
        <dbReference type="SAM" id="MobiDB-lite"/>
    </source>
</evidence>
<dbReference type="SUPFAM" id="SSF52200">
    <property type="entry name" value="Toll/Interleukin receptor TIR domain"/>
    <property type="match status" value="1"/>
</dbReference>
<dbReference type="Proteomes" id="UP001442364">
    <property type="component" value="Unassembled WGS sequence"/>
</dbReference>
<dbReference type="InterPro" id="IPR035897">
    <property type="entry name" value="Toll_tir_struct_dom_sf"/>
</dbReference>
<keyword evidence="3" id="KW-0675">Receptor</keyword>
<feature type="region of interest" description="Disordered" evidence="1">
    <location>
        <begin position="246"/>
        <end position="337"/>
    </location>
</feature>
<sequence>MADIDELKKKLEDGWIKGEPYVFVSYASKDKEKVYEFVYELRKRGINVYIDIELQENISKNWLQNIKERLYDVDCVAMISFLSLNYFRSYACLIEQLVTRSEDLKMEKGKYLENFYIALDDNMSTIQKMEDAVYNNTVAKESQSMAIKMVPEEVNVLKDVMEDNIAVKSKLKKDVRSTIDSLNTAHRVAISMLSYIFKESSYSIQKYGTAGDCAQLMYNNFTNDKNDKINIDVLEELKEKYINASSSATTTSSTASQSSASAPAVKNNTTEADIENNRTSDNIQSTENNNVANNNTNINEIDSNDIIDDENSTSTDSVTTDDFATSTDNNNITDNTRTRQATSTGDIRFTLYGKEYELNQSDMMLTFFAHILNKHQDTVDELPSYNGMNCVSDVDYSLSENRKADMPTYFRSCEFFEFANGSHICVGTSYSVVDKLKKMALLLNICGESPEIFSSEQVELPAVKVRGGSSAGGKGSGALVKFSVYGNEYAQNQTDMLGTICSSVIAKHPDKLEEAADALLCIDVKDYTDVAKEDRPVYFSSMNRYEVNGTAYSVGGSFGMKEKLKMIAKLLIMCDESKDIIDIEDYEIPDVKVKAAAGTKKKINYFD</sequence>
<accession>A0ABV1BWY7</accession>
<feature type="domain" description="TIR" evidence="2">
    <location>
        <begin position="22"/>
        <end position="100"/>
    </location>
</feature>
<protein>
    <submittedName>
        <fullName evidence="3">Toll/interleukin-1 receptor domain-containing protein</fullName>
    </submittedName>
</protein>
<dbReference type="InterPro" id="IPR000157">
    <property type="entry name" value="TIR_dom"/>
</dbReference>
<dbReference type="Pfam" id="PF13676">
    <property type="entry name" value="TIR_2"/>
    <property type="match status" value="1"/>
</dbReference>
<gene>
    <name evidence="3" type="ORF">WMO14_06725</name>
</gene>
<feature type="compositionally biased region" description="Acidic residues" evidence="1">
    <location>
        <begin position="302"/>
        <end position="311"/>
    </location>
</feature>
<reference evidence="3 4" key="1">
    <citation type="submission" date="2024-03" db="EMBL/GenBank/DDBJ databases">
        <title>Human intestinal bacterial collection.</title>
        <authorList>
            <person name="Pauvert C."/>
            <person name="Hitch T.C.A."/>
            <person name="Clavel T."/>
        </authorList>
    </citation>
    <scope>NUCLEOTIDE SEQUENCE [LARGE SCALE GENOMIC DNA]</scope>
    <source>
        <strain evidence="3 4">CLA-AA-H255</strain>
    </source>
</reference>
<feature type="compositionally biased region" description="Low complexity" evidence="1">
    <location>
        <begin position="246"/>
        <end position="262"/>
    </location>
</feature>
<dbReference type="RefSeq" id="WP_349153537.1">
    <property type="nucleotide sequence ID" value="NZ_JBBMER010000004.1"/>
</dbReference>
<feature type="compositionally biased region" description="Low complexity" evidence="1">
    <location>
        <begin position="285"/>
        <end position="301"/>
    </location>
</feature>
<evidence type="ECO:0000313" key="4">
    <source>
        <dbReference type="Proteomes" id="UP001442364"/>
    </source>
</evidence>
<dbReference type="EMBL" id="JBBMER010000004">
    <property type="protein sequence ID" value="MEQ2379570.1"/>
    <property type="molecule type" value="Genomic_DNA"/>
</dbReference>
<comment type="caution">
    <text evidence="3">The sequence shown here is derived from an EMBL/GenBank/DDBJ whole genome shotgun (WGS) entry which is preliminary data.</text>
</comment>
<proteinExistence type="predicted"/>
<organism evidence="3 4">
    <name type="scientific">[Lactobacillus] rogosae</name>
    <dbReference type="NCBI Taxonomy" id="706562"/>
    <lineage>
        <taxon>Bacteria</taxon>
        <taxon>Bacillati</taxon>
        <taxon>Bacillota</taxon>
        <taxon>Clostridia</taxon>
        <taxon>Lachnospirales</taxon>
        <taxon>Lachnospiraceae</taxon>
        <taxon>Lachnospira</taxon>
    </lineage>
</organism>
<feature type="compositionally biased region" description="Polar residues" evidence="1">
    <location>
        <begin position="266"/>
        <end position="284"/>
    </location>
</feature>
<name>A0ABV1BWY7_9FIRM</name>